<feature type="binding site" evidence="11">
    <location>
        <position position="65"/>
    </location>
    <ligand>
        <name>S-adenosyl-L-methionine</name>
        <dbReference type="ChEBI" id="CHEBI:59789"/>
    </ligand>
</feature>
<evidence type="ECO:0000256" key="5">
    <source>
        <dbReference type="ARBA" id="ARBA00039112"/>
    </source>
</evidence>
<dbReference type="PANTHER" id="PTHR12753">
    <property type="entry name" value="AD-003 - RELATED"/>
    <property type="match status" value="1"/>
</dbReference>
<comment type="caution">
    <text evidence="12">The sequence shown here is derived from an EMBL/GenBank/DDBJ whole genome shotgun (WGS) entry which is preliminary data.</text>
</comment>
<keyword evidence="4 11" id="KW-0949">S-adenosyl-L-methionine</keyword>
<dbReference type="OrthoDB" id="1298661at2759"/>
<evidence type="ECO:0000313" key="13">
    <source>
        <dbReference type="Proteomes" id="UP000276133"/>
    </source>
</evidence>
<evidence type="ECO:0000256" key="11">
    <source>
        <dbReference type="PIRSR" id="PIRSR016958-1"/>
    </source>
</evidence>
<evidence type="ECO:0000256" key="2">
    <source>
        <dbReference type="ARBA" id="ARBA00022603"/>
    </source>
</evidence>
<feature type="binding site" evidence="11">
    <location>
        <position position="131"/>
    </location>
    <ligand>
        <name>S-adenosyl-L-methionine</name>
        <dbReference type="ChEBI" id="CHEBI:59789"/>
    </ligand>
</feature>
<evidence type="ECO:0000256" key="9">
    <source>
        <dbReference type="ARBA" id="ARBA00047885"/>
    </source>
</evidence>
<dbReference type="Proteomes" id="UP000276133">
    <property type="component" value="Unassembled WGS sequence"/>
</dbReference>
<evidence type="ECO:0000256" key="4">
    <source>
        <dbReference type="ARBA" id="ARBA00022691"/>
    </source>
</evidence>
<evidence type="ECO:0000256" key="10">
    <source>
        <dbReference type="ARBA" id="ARBA00048167"/>
    </source>
</evidence>
<protein>
    <recommendedName>
        <fullName evidence="6">Alpha N-terminal protein methyltransferase 1</fullName>
        <ecNumber evidence="5">2.1.1.244</ecNumber>
    </recommendedName>
    <alternativeName>
        <fullName evidence="7">X-Pro-Lys N-terminal protein methyltransferase 1</fullName>
    </alternativeName>
</protein>
<keyword evidence="2 12" id="KW-0489">Methyltransferase</keyword>
<organism evidence="12 13">
    <name type="scientific">Brachionus plicatilis</name>
    <name type="common">Marine rotifer</name>
    <name type="synonym">Brachionus muelleri</name>
    <dbReference type="NCBI Taxonomy" id="10195"/>
    <lineage>
        <taxon>Eukaryota</taxon>
        <taxon>Metazoa</taxon>
        <taxon>Spiralia</taxon>
        <taxon>Gnathifera</taxon>
        <taxon>Rotifera</taxon>
        <taxon>Eurotatoria</taxon>
        <taxon>Monogononta</taxon>
        <taxon>Pseudotrocha</taxon>
        <taxon>Ploima</taxon>
        <taxon>Brachionidae</taxon>
        <taxon>Brachionus</taxon>
    </lineage>
</organism>
<evidence type="ECO:0000256" key="8">
    <source>
        <dbReference type="ARBA" id="ARBA00047306"/>
    </source>
</evidence>
<reference evidence="12 13" key="1">
    <citation type="journal article" date="2018" name="Sci. Rep.">
        <title>Genomic signatures of local adaptation to the degree of environmental predictability in rotifers.</title>
        <authorList>
            <person name="Franch-Gras L."/>
            <person name="Hahn C."/>
            <person name="Garcia-Roger E.M."/>
            <person name="Carmona M.J."/>
            <person name="Serra M."/>
            <person name="Gomez A."/>
        </authorList>
    </citation>
    <scope>NUCLEOTIDE SEQUENCE [LARGE SCALE GENOMIC DNA]</scope>
    <source>
        <strain evidence="12">HYR1</strain>
    </source>
</reference>
<comment type="catalytic activity">
    <reaction evidence="9">
        <text>N-terminal L-prolyl-L-prolyl-L-lysyl-[protein] + 2 S-adenosyl-L-methionine = N-terminal N,N-dimethyl-L-prolyl-L-prolyl-L-lysyl-[protein] + 2 S-adenosyl-L-homocysteine + 2 H(+)</text>
        <dbReference type="Rhea" id="RHEA:54736"/>
        <dbReference type="Rhea" id="RHEA-COMP:13787"/>
        <dbReference type="Rhea" id="RHEA-COMP:13974"/>
        <dbReference type="ChEBI" id="CHEBI:15378"/>
        <dbReference type="ChEBI" id="CHEBI:57856"/>
        <dbReference type="ChEBI" id="CHEBI:59789"/>
        <dbReference type="ChEBI" id="CHEBI:138059"/>
        <dbReference type="ChEBI" id="CHEBI:138318"/>
        <dbReference type="EC" id="2.1.1.244"/>
    </reaction>
</comment>
<comment type="catalytic activity">
    <reaction evidence="8">
        <text>N-terminal L-seryl-L-prolyl-L-lysyl-[protein] + 3 S-adenosyl-L-methionine = N-terminal N,N,N-trimethyl-L-seryl-L-prolyl-L-lysyl-[protein] + 3 S-adenosyl-L-homocysteine + 3 H(+)</text>
        <dbReference type="Rhea" id="RHEA:54724"/>
        <dbReference type="Rhea" id="RHEA-COMP:13789"/>
        <dbReference type="Rhea" id="RHEA-COMP:13973"/>
        <dbReference type="ChEBI" id="CHEBI:15378"/>
        <dbReference type="ChEBI" id="CHEBI:57856"/>
        <dbReference type="ChEBI" id="CHEBI:59789"/>
        <dbReference type="ChEBI" id="CHEBI:138061"/>
        <dbReference type="ChEBI" id="CHEBI:138317"/>
        <dbReference type="EC" id="2.1.1.244"/>
    </reaction>
</comment>
<comment type="catalytic activity">
    <reaction evidence="10">
        <text>N-terminal L-alanyl-L-prolyl-L-lysyl-[protein] + 3 S-adenosyl-L-methionine = N-terminal N,N,N-trimethyl-L-alanyl-L-prolyl-L-lysyl-[protein] + 3 S-adenosyl-L-homocysteine + 3 H(+)</text>
        <dbReference type="Rhea" id="RHEA:54712"/>
        <dbReference type="Rhea" id="RHEA-COMP:13785"/>
        <dbReference type="Rhea" id="RHEA-COMP:13971"/>
        <dbReference type="ChEBI" id="CHEBI:15378"/>
        <dbReference type="ChEBI" id="CHEBI:57856"/>
        <dbReference type="ChEBI" id="CHEBI:59789"/>
        <dbReference type="ChEBI" id="CHEBI:138057"/>
        <dbReference type="ChEBI" id="CHEBI:138315"/>
        <dbReference type="EC" id="2.1.1.244"/>
    </reaction>
</comment>
<dbReference type="STRING" id="10195.A0A3M7QNW6"/>
<gene>
    <name evidence="12" type="ORF">BpHYR1_054060</name>
</gene>
<evidence type="ECO:0000313" key="12">
    <source>
        <dbReference type="EMBL" id="RNA12685.1"/>
    </source>
</evidence>
<feature type="binding site" evidence="11">
    <location>
        <begin position="115"/>
        <end position="116"/>
    </location>
    <ligand>
        <name>S-adenosyl-L-methionine</name>
        <dbReference type="ChEBI" id="CHEBI:59789"/>
    </ligand>
</feature>
<comment type="similarity">
    <text evidence="1">Belongs to the methyltransferase superfamily. NTM1 family.</text>
</comment>
<dbReference type="InterPro" id="IPR029063">
    <property type="entry name" value="SAM-dependent_MTases_sf"/>
</dbReference>
<dbReference type="Pfam" id="PF05891">
    <property type="entry name" value="Methyltransf_PK"/>
    <property type="match status" value="1"/>
</dbReference>
<evidence type="ECO:0000256" key="6">
    <source>
        <dbReference type="ARBA" id="ARBA00039449"/>
    </source>
</evidence>
<keyword evidence="3 12" id="KW-0808">Transferase</keyword>
<name>A0A3M7QNW6_BRAPC</name>
<accession>A0A3M7QNW6</accession>
<dbReference type="FunFam" id="3.40.50.150:FF:000025">
    <property type="entry name" value="N-terminal Xaa-Pro-Lys N-methyltransferase 1"/>
    <property type="match status" value="1"/>
</dbReference>
<dbReference type="GO" id="GO:0032259">
    <property type="term" value="P:methylation"/>
    <property type="evidence" value="ECO:0007669"/>
    <property type="project" value="UniProtKB-KW"/>
</dbReference>
<dbReference type="GO" id="GO:0005737">
    <property type="term" value="C:cytoplasm"/>
    <property type="evidence" value="ECO:0007669"/>
    <property type="project" value="TreeGrafter"/>
</dbReference>
<dbReference type="EC" id="2.1.1.244" evidence="5"/>
<keyword evidence="13" id="KW-1185">Reference proteome</keyword>
<dbReference type="SUPFAM" id="SSF53335">
    <property type="entry name" value="S-adenosyl-L-methionine-dependent methyltransferases"/>
    <property type="match status" value="1"/>
</dbReference>
<dbReference type="CDD" id="cd02440">
    <property type="entry name" value="AdoMet_MTases"/>
    <property type="match status" value="1"/>
</dbReference>
<dbReference type="PANTHER" id="PTHR12753:SF0">
    <property type="entry name" value="ALPHA N-TERMINAL PROTEIN METHYLTRANSFERASE 1"/>
    <property type="match status" value="1"/>
</dbReference>
<evidence type="ECO:0000256" key="3">
    <source>
        <dbReference type="ARBA" id="ARBA00022679"/>
    </source>
</evidence>
<evidence type="ECO:0000256" key="7">
    <source>
        <dbReference type="ARBA" id="ARBA00043129"/>
    </source>
</evidence>
<dbReference type="AlphaFoldDB" id="A0A3M7QNW6"/>
<sequence>MNAEKKMKFYELSEDYWAKQPATVNGMLGGFDFVSQADIDQSQSVLDWLKSSKKLGETKLALDCGAGIGRITKNLLLNNFESVEMVDVTEGFISKAKEYLDMDSARVVKFHVCALQNFHPEVNRYDCIWIQWVLGYLTDADLVDFLKRCKLALKQNGICVIKENLSKDEREFDEEDSSYTRTKSEFVNIIHKAGWRLVKDEKQRNFPKELYEVRIFVLQ</sequence>
<dbReference type="EMBL" id="REGN01005633">
    <property type="protein sequence ID" value="RNA12685.1"/>
    <property type="molecule type" value="Genomic_DNA"/>
</dbReference>
<proteinExistence type="inferred from homology"/>
<feature type="binding site" evidence="11">
    <location>
        <begin position="87"/>
        <end position="89"/>
    </location>
    <ligand>
        <name>S-adenosyl-L-methionine</name>
        <dbReference type="ChEBI" id="CHEBI:59789"/>
    </ligand>
</feature>
<dbReference type="InterPro" id="IPR008576">
    <property type="entry name" value="MeTrfase_NTM1"/>
</dbReference>
<dbReference type="GO" id="GO:0071885">
    <property type="term" value="F:N-terminal protein N-methyltransferase activity"/>
    <property type="evidence" value="ECO:0007669"/>
    <property type="project" value="UniProtKB-EC"/>
</dbReference>
<dbReference type="PIRSF" id="PIRSF016958">
    <property type="entry name" value="DUF858_MeTrfase_lik"/>
    <property type="match status" value="1"/>
</dbReference>
<feature type="binding site" evidence="11">
    <location>
        <position position="70"/>
    </location>
    <ligand>
        <name>S-adenosyl-L-methionine</name>
        <dbReference type="ChEBI" id="CHEBI:59789"/>
    </ligand>
</feature>
<dbReference type="Gene3D" id="3.40.50.150">
    <property type="entry name" value="Vaccinia Virus protein VP39"/>
    <property type="match status" value="1"/>
</dbReference>
<evidence type="ECO:0000256" key="1">
    <source>
        <dbReference type="ARBA" id="ARBA00009059"/>
    </source>
</evidence>